<name>A0A6F8XKT1_9ACTN</name>
<feature type="compositionally biased region" description="Basic and acidic residues" evidence="1">
    <location>
        <begin position="50"/>
        <end position="73"/>
    </location>
</feature>
<feature type="compositionally biased region" description="Gly residues" evidence="1">
    <location>
        <begin position="81"/>
        <end position="97"/>
    </location>
</feature>
<accession>A0A6F8XKT1</accession>
<evidence type="ECO:0000313" key="3">
    <source>
        <dbReference type="Proteomes" id="UP000502508"/>
    </source>
</evidence>
<keyword evidence="3" id="KW-1185">Reference proteome</keyword>
<evidence type="ECO:0000313" key="2">
    <source>
        <dbReference type="EMBL" id="BCB74413.1"/>
    </source>
</evidence>
<dbReference type="Proteomes" id="UP000502508">
    <property type="component" value="Chromosome"/>
</dbReference>
<evidence type="ECO:0000256" key="1">
    <source>
        <dbReference type="SAM" id="MobiDB-lite"/>
    </source>
</evidence>
<dbReference type="EMBL" id="AP022870">
    <property type="protein sequence ID" value="BCB74413.1"/>
    <property type="molecule type" value="Genomic_DNA"/>
</dbReference>
<feature type="region of interest" description="Disordered" evidence="1">
    <location>
        <begin position="25"/>
        <end position="97"/>
    </location>
</feature>
<proteinExistence type="predicted"/>
<sequence length="97" mass="9788">MRREGERGVQHEVADRLTADLVAGADRPLGEGRGGYDHGAVDGVVGEPRVGADREAAGEDDAVGVRESYRGAEQRVPGCAEAGGGDVTGGGGRGSSQ</sequence>
<reference evidence="2 3" key="2">
    <citation type="submission" date="2020-03" db="EMBL/GenBank/DDBJ databases">
        <authorList>
            <person name="Ichikawa N."/>
            <person name="Kimura A."/>
            <person name="Kitahashi Y."/>
            <person name="Uohara A."/>
        </authorList>
    </citation>
    <scope>NUCLEOTIDE SEQUENCE [LARGE SCALE GENOMIC DNA]</scope>
    <source>
        <strain evidence="2 3">NBRC 107702</strain>
    </source>
</reference>
<reference evidence="2 3" key="1">
    <citation type="submission" date="2020-03" db="EMBL/GenBank/DDBJ databases">
        <title>Whole genome shotgun sequence of Phytohabitans flavus NBRC 107702.</title>
        <authorList>
            <person name="Komaki H."/>
            <person name="Tamura T."/>
        </authorList>
    </citation>
    <scope>NUCLEOTIDE SEQUENCE [LARGE SCALE GENOMIC DNA]</scope>
    <source>
        <strain evidence="2 3">NBRC 107702</strain>
    </source>
</reference>
<organism evidence="2 3">
    <name type="scientific">Phytohabitans flavus</name>
    <dbReference type="NCBI Taxonomy" id="1076124"/>
    <lineage>
        <taxon>Bacteria</taxon>
        <taxon>Bacillati</taxon>
        <taxon>Actinomycetota</taxon>
        <taxon>Actinomycetes</taxon>
        <taxon>Micromonosporales</taxon>
        <taxon>Micromonosporaceae</taxon>
    </lineage>
</organism>
<gene>
    <name evidence="2" type="ORF">Pflav_008230</name>
</gene>
<dbReference type="AlphaFoldDB" id="A0A6F8XKT1"/>
<protein>
    <submittedName>
        <fullName evidence="2">Uncharacterized protein</fullName>
    </submittedName>
</protein>
<feature type="compositionally biased region" description="Basic and acidic residues" evidence="1">
    <location>
        <begin position="28"/>
        <end position="40"/>
    </location>
</feature>
<dbReference type="KEGG" id="pfla:Pflav_008230"/>